<comment type="caution">
    <text evidence="10">The sequence shown here is derived from an EMBL/GenBank/DDBJ whole genome shotgun (WGS) entry which is preliminary data.</text>
</comment>
<evidence type="ECO:0000259" key="9">
    <source>
        <dbReference type="PROSITE" id="PS50011"/>
    </source>
</evidence>
<evidence type="ECO:0000256" key="8">
    <source>
        <dbReference type="ARBA" id="ARBA00048679"/>
    </source>
</evidence>
<dbReference type="EC" id="2.7.11.1" evidence="1"/>
<evidence type="ECO:0000313" key="11">
    <source>
        <dbReference type="Proteomes" id="UP001610444"/>
    </source>
</evidence>
<dbReference type="PANTHER" id="PTHR47634">
    <property type="entry name" value="PROTEIN KINASE DOMAIN-CONTAINING PROTEIN-RELATED"/>
    <property type="match status" value="1"/>
</dbReference>
<keyword evidence="5" id="KW-0418">Kinase</keyword>
<dbReference type="EMBL" id="JBFXLR010000007">
    <property type="protein sequence ID" value="KAL2856919.1"/>
    <property type="molecule type" value="Genomic_DNA"/>
</dbReference>
<reference evidence="10 11" key="1">
    <citation type="submission" date="2024-07" db="EMBL/GenBank/DDBJ databases">
        <title>Section-level genome sequencing and comparative genomics of Aspergillus sections Usti and Cavernicolus.</title>
        <authorList>
            <consortium name="Lawrence Berkeley National Laboratory"/>
            <person name="Nybo J.L."/>
            <person name="Vesth T.C."/>
            <person name="Theobald S."/>
            <person name="Frisvad J.C."/>
            <person name="Larsen T.O."/>
            <person name="Kjaerboelling I."/>
            <person name="Rothschild-Mancinelli K."/>
            <person name="Lyhne E.K."/>
            <person name="Kogle M.E."/>
            <person name="Barry K."/>
            <person name="Clum A."/>
            <person name="Na H."/>
            <person name="Ledsgaard L."/>
            <person name="Lin J."/>
            <person name="Lipzen A."/>
            <person name="Kuo A."/>
            <person name="Riley R."/>
            <person name="Mondo S."/>
            <person name="LaButti K."/>
            <person name="Haridas S."/>
            <person name="Pangalinan J."/>
            <person name="Salamov A.A."/>
            <person name="Simmons B.A."/>
            <person name="Magnuson J.K."/>
            <person name="Chen J."/>
            <person name="Drula E."/>
            <person name="Henrissat B."/>
            <person name="Wiebenga A."/>
            <person name="Lubbers R.J."/>
            <person name="Gomes A.C."/>
            <person name="Macurrencykelacurrency M.R."/>
            <person name="Stajich J."/>
            <person name="Grigoriev I.V."/>
            <person name="Mortensen U.H."/>
            <person name="De vries R.P."/>
            <person name="Baker S.E."/>
            <person name="Andersen M.R."/>
        </authorList>
    </citation>
    <scope>NUCLEOTIDE SEQUENCE [LARGE SCALE GENOMIC DNA]</scope>
    <source>
        <strain evidence="10 11">CBS 756.74</strain>
    </source>
</reference>
<dbReference type="PROSITE" id="PS00108">
    <property type="entry name" value="PROTEIN_KINASE_ST"/>
    <property type="match status" value="1"/>
</dbReference>
<keyword evidence="3" id="KW-0808">Transferase</keyword>
<evidence type="ECO:0000256" key="1">
    <source>
        <dbReference type="ARBA" id="ARBA00012513"/>
    </source>
</evidence>
<comment type="catalytic activity">
    <reaction evidence="7">
        <text>L-threonyl-[protein] + ATP = O-phospho-L-threonyl-[protein] + ADP + H(+)</text>
        <dbReference type="Rhea" id="RHEA:46608"/>
        <dbReference type="Rhea" id="RHEA-COMP:11060"/>
        <dbReference type="Rhea" id="RHEA-COMP:11605"/>
        <dbReference type="ChEBI" id="CHEBI:15378"/>
        <dbReference type="ChEBI" id="CHEBI:30013"/>
        <dbReference type="ChEBI" id="CHEBI:30616"/>
        <dbReference type="ChEBI" id="CHEBI:61977"/>
        <dbReference type="ChEBI" id="CHEBI:456216"/>
        <dbReference type="EC" id="2.7.11.1"/>
    </reaction>
</comment>
<dbReference type="Gene3D" id="3.30.200.20">
    <property type="entry name" value="Phosphorylase Kinase, domain 1"/>
    <property type="match status" value="1"/>
</dbReference>
<keyword evidence="2" id="KW-0723">Serine/threonine-protein kinase</keyword>
<dbReference type="InterPro" id="IPR000719">
    <property type="entry name" value="Prot_kinase_dom"/>
</dbReference>
<evidence type="ECO:0000256" key="7">
    <source>
        <dbReference type="ARBA" id="ARBA00047899"/>
    </source>
</evidence>
<sequence length="399" mass="45405">MSFSLQLTDTLAGRHIYLRCGTFDRLSNKSPWQLPPNLGPPIPQQEPVDEETCPGYHSASFYPANPGGILVKSFQLLAKIGWQNPEPRGRVILRTCLDGFEVTGPEGKHVCLVYEPMREPLWISQRRFVNDRLPLSIAKAYIYFLLVGLDYLHSECKVVHTDLKLGNVVMSFENDNIFTESIKKQQPMHYKVDGKIGRAIYCGHNDFGTPDGREIKNMSPMIVDFGLGTRLDKPCTGTATVGEQLGVYHIQPDHYRAPEVILGCVPLNQLWNILGSKELFPRVHDTNGHYDAKALLAESKAISKYDWPRPATNDIEKLCNNAQKQLYHPSIFWNSDFVQDEFLCSNQIPCRTLEDTTPFLEEKDHETFLSFARQMLTWLPEERKTARELMGHPFLKLGG</sequence>
<accession>A0ABR4KYN8</accession>
<name>A0ABR4KYN8_9EURO</name>
<keyword evidence="11" id="KW-1185">Reference proteome</keyword>
<evidence type="ECO:0000256" key="2">
    <source>
        <dbReference type="ARBA" id="ARBA00022527"/>
    </source>
</evidence>
<dbReference type="PANTHER" id="PTHR47634:SF9">
    <property type="entry name" value="PROTEIN KINASE DOMAIN-CONTAINING PROTEIN-RELATED"/>
    <property type="match status" value="1"/>
</dbReference>
<dbReference type="SMART" id="SM00220">
    <property type="entry name" value="S_TKc"/>
    <property type="match status" value="1"/>
</dbReference>
<evidence type="ECO:0000256" key="6">
    <source>
        <dbReference type="ARBA" id="ARBA00022840"/>
    </source>
</evidence>
<keyword evidence="4" id="KW-0547">Nucleotide-binding</keyword>
<dbReference type="RefSeq" id="XP_070902783.1">
    <property type="nucleotide sequence ID" value="XM_071048694.1"/>
</dbReference>
<evidence type="ECO:0000313" key="10">
    <source>
        <dbReference type="EMBL" id="KAL2856919.1"/>
    </source>
</evidence>
<evidence type="ECO:0000256" key="5">
    <source>
        <dbReference type="ARBA" id="ARBA00022777"/>
    </source>
</evidence>
<gene>
    <name evidence="10" type="ORF">BJX68DRAFT_279242</name>
</gene>
<dbReference type="InterPro" id="IPR008271">
    <property type="entry name" value="Ser/Thr_kinase_AS"/>
</dbReference>
<protein>
    <recommendedName>
        <fullName evidence="1">non-specific serine/threonine protein kinase</fullName>
        <ecNumber evidence="1">2.7.11.1</ecNumber>
    </recommendedName>
</protein>
<organism evidence="10 11">
    <name type="scientific">Aspergillus pseudodeflectus</name>
    <dbReference type="NCBI Taxonomy" id="176178"/>
    <lineage>
        <taxon>Eukaryota</taxon>
        <taxon>Fungi</taxon>
        <taxon>Dikarya</taxon>
        <taxon>Ascomycota</taxon>
        <taxon>Pezizomycotina</taxon>
        <taxon>Eurotiomycetes</taxon>
        <taxon>Eurotiomycetidae</taxon>
        <taxon>Eurotiales</taxon>
        <taxon>Aspergillaceae</taxon>
        <taxon>Aspergillus</taxon>
        <taxon>Aspergillus subgen. Nidulantes</taxon>
    </lineage>
</organism>
<evidence type="ECO:0000256" key="4">
    <source>
        <dbReference type="ARBA" id="ARBA00022741"/>
    </source>
</evidence>
<evidence type="ECO:0000256" key="3">
    <source>
        <dbReference type="ARBA" id="ARBA00022679"/>
    </source>
</evidence>
<dbReference type="PROSITE" id="PS50011">
    <property type="entry name" value="PROTEIN_KINASE_DOM"/>
    <property type="match status" value="1"/>
</dbReference>
<keyword evidence="6" id="KW-0067">ATP-binding</keyword>
<comment type="catalytic activity">
    <reaction evidence="8">
        <text>L-seryl-[protein] + ATP = O-phospho-L-seryl-[protein] + ADP + H(+)</text>
        <dbReference type="Rhea" id="RHEA:17989"/>
        <dbReference type="Rhea" id="RHEA-COMP:9863"/>
        <dbReference type="Rhea" id="RHEA-COMP:11604"/>
        <dbReference type="ChEBI" id="CHEBI:15378"/>
        <dbReference type="ChEBI" id="CHEBI:29999"/>
        <dbReference type="ChEBI" id="CHEBI:30616"/>
        <dbReference type="ChEBI" id="CHEBI:83421"/>
        <dbReference type="ChEBI" id="CHEBI:456216"/>
        <dbReference type="EC" id="2.7.11.1"/>
    </reaction>
</comment>
<feature type="domain" description="Protein kinase" evidence="9">
    <location>
        <begin position="1"/>
        <end position="395"/>
    </location>
</feature>
<dbReference type="InterPro" id="IPR051334">
    <property type="entry name" value="SRPK"/>
</dbReference>
<dbReference type="Gene3D" id="1.10.510.10">
    <property type="entry name" value="Transferase(Phosphotransferase) domain 1"/>
    <property type="match status" value="1"/>
</dbReference>
<dbReference type="GeneID" id="98163858"/>
<dbReference type="InterPro" id="IPR011009">
    <property type="entry name" value="Kinase-like_dom_sf"/>
</dbReference>
<dbReference type="SUPFAM" id="SSF56112">
    <property type="entry name" value="Protein kinase-like (PK-like)"/>
    <property type="match status" value="1"/>
</dbReference>
<proteinExistence type="predicted"/>
<dbReference type="Proteomes" id="UP001610444">
    <property type="component" value="Unassembled WGS sequence"/>
</dbReference>